<dbReference type="InterPro" id="IPR005170">
    <property type="entry name" value="Transptr-assoc_dom"/>
</dbReference>
<comment type="caution">
    <text evidence="14">The sequence shown here is derived from an EMBL/GenBank/DDBJ whole genome shotgun (WGS) entry which is preliminary data.</text>
</comment>
<dbReference type="InterPro" id="IPR036318">
    <property type="entry name" value="FAD-bd_PCMH-like_sf"/>
</dbReference>
<keyword evidence="4 10" id="KW-0812">Transmembrane</keyword>
<evidence type="ECO:0000256" key="6">
    <source>
        <dbReference type="ARBA" id="ARBA00022989"/>
    </source>
</evidence>
<evidence type="ECO:0000313" key="14">
    <source>
        <dbReference type="EMBL" id="MEK9502850.1"/>
    </source>
</evidence>
<dbReference type="Gene3D" id="3.30.465.10">
    <property type="match status" value="1"/>
</dbReference>
<proteinExistence type="inferred from homology"/>
<evidence type="ECO:0000259" key="13">
    <source>
        <dbReference type="PROSITE" id="PS51846"/>
    </source>
</evidence>
<keyword evidence="8 10" id="KW-0472">Membrane</keyword>
<evidence type="ECO:0000256" key="3">
    <source>
        <dbReference type="ARBA" id="ARBA00022475"/>
    </source>
</evidence>
<keyword evidence="6 10" id="KW-1133">Transmembrane helix</keyword>
<evidence type="ECO:0000256" key="1">
    <source>
        <dbReference type="ARBA" id="ARBA00004651"/>
    </source>
</evidence>
<dbReference type="CDD" id="cd04590">
    <property type="entry name" value="CBS_pair_CorC_HlyC_assoc"/>
    <property type="match status" value="1"/>
</dbReference>
<feature type="domain" description="CBS" evidence="12">
    <location>
        <begin position="201"/>
        <end position="260"/>
    </location>
</feature>
<keyword evidence="15" id="KW-1185">Reference proteome</keyword>
<protein>
    <submittedName>
        <fullName evidence="14">Hemolysin family protein</fullName>
    </submittedName>
</protein>
<evidence type="ECO:0000256" key="5">
    <source>
        <dbReference type="ARBA" id="ARBA00022737"/>
    </source>
</evidence>
<dbReference type="PANTHER" id="PTHR22777:SF32">
    <property type="entry name" value="UPF0053 INNER MEMBRANE PROTEIN YFJD"/>
    <property type="match status" value="1"/>
</dbReference>
<feature type="domain" description="CNNM transmembrane" evidence="13">
    <location>
        <begin position="1"/>
        <end position="182"/>
    </location>
</feature>
<feature type="transmembrane region" description="Helical" evidence="11">
    <location>
        <begin position="91"/>
        <end position="109"/>
    </location>
</feature>
<dbReference type="EMBL" id="JBBHLI010000016">
    <property type="protein sequence ID" value="MEK9502850.1"/>
    <property type="molecule type" value="Genomic_DNA"/>
</dbReference>
<dbReference type="InterPro" id="IPR016169">
    <property type="entry name" value="FAD-bd_PCMH_sub2"/>
</dbReference>
<keyword evidence="5" id="KW-0677">Repeat</keyword>
<evidence type="ECO:0000256" key="2">
    <source>
        <dbReference type="ARBA" id="ARBA00006337"/>
    </source>
</evidence>
<keyword evidence="7 9" id="KW-0129">CBS domain</keyword>
<accession>A0ABU9EH79</accession>
<dbReference type="SUPFAM" id="SSF56176">
    <property type="entry name" value="FAD-binding/transporter-associated domain-like"/>
    <property type="match status" value="1"/>
</dbReference>
<dbReference type="PROSITE" id="PS51846">
    <property type="entry name" value="CNNM"/>
    <property type="match status" value="1"/>
</dbReference>
<dbReference type="Proteomes" id="UP001484239">
    <property type="component" value="Unassembled WGS sequence"/>
</dbReference>
<dbReference type="PROSITE" id="PS51371">
    <property type="entry name" value="CBS"/>
    <property type="match status" value="2"/>
</dbReference>
<dbReference type="PANTHER" id="PTHR22777">
    <property type="entry name" value="HEMOLYSIN-RELATED"/>
    <property type="match status" value="1"/>
</dbReference>
<name>A0ABU9EH79_9BACT</name>
<dbReference type="InterPro" id="IPR002550">
    <property type="entry name" value="CNNM"/>
</dbReference>
<dbReference type="InterPro" id="IPR046342">
    <property type="entry name" value="CBS_dom_sf"/>
</dbReference>
<keyword evidence="3" id="KW-1003">Cell membrane</keyword>
<reference evidence="14 15" key="1">
    <citation type="submission" date="2024-02" db="EMBL/GenBank/DDBJ databases">
        <title>A novel Gemmatimonadota bacterium.</title>
        <authorList>
            <person name="Du Z.-J."/>
            <person name="Ye Y.-Q."/>
        </authorList>
    </citation>
    <scope>NUCLEOTIDE SEQUENCE [LARGE SCALE GENOMIC DNA]</scope>
    <source>
        <strain evidence="14 15">DH-20</strain>
    </source>
</reference>
<feature type="transmembrane region" description="Helical" evidence="11">
    <location>
        <begin position="62"/>
        <end position="84"/>
    </location>
</feature>
<dbReference type="Pfam" id="PF01595">
    <property type="entry name" value="CNNM"/>
    <property type="match status" value="1"/>
</dbReference>
<evidence type="ECO:0000256" key="11">
    <source>
        <dbReference type="SAM" id="Phobius"/>
    </source>
</evidence>
<dbReference type="Pfam" id="PF03471">
    <property type="entry name" value="CorC_HlyC"/>
    <property type="match status" value="1"/>
</dbReference>
<sequence>MTPLTAGVVALLLVVMSALLSAAETAVFSVSRSRLRTLVDEGFAGAESLARIRTRSTSIQTAVHLLITILNLVAVGLAVTMGALMAGATGALVALAAAVAVLIVFAEIAPRAVAFRHPIRMALASAPALARIERSVGAVLSPFIRLEALLSGLNGEEDELGEREVRDMTELGRREGIVDSEEHLLVERAFRLDERTAWDVMTPRVEVFALQESLTVAEVVPRLSGVPYSRVPVYGESIDDITGVLYVREAYQTLVSGRREMEVGALARDPYFVPGSLPLSELLRSFQARRLHMGIVADEFGGTDGIVTLEDVLEELVGEIVDETDVDDEELLRIGENDLVADGGVDLRDINEAFDLELPEIENRSLNGFILDELGYVPQPGETLETDGARMEVLEASETQVIRARLTRLDPDSSDRES</sequence>
<evidence type="ECO:0000256" key="7">
    <source>
        <dbReference type="ARBA" id="ARBA00023122"/>
    </source>
</evidence>
<organism evidence="14 15">
    <name type="scientific">Gaopeijia maritima</name>
    <dbReference type="NCBI Taxonomy" id="3119007"/>
    <lineage>
        <taxon>Bacteria</taxon>
        <taxon>Pseudomonadati</taxon>
        <taxon>Gemmatimonadota</taxon>
        <taxon>Longimicrobiia</taxon>
        <taxon>Gaopeijiales</taxon>
        <taxon>Gaopeijiaceae</taxon>
        <taxon>Gaopeijia</taxon>
    </lineage>
</organism>
<dbReference type="InterPro" id="IPR044751">
    <property type="entry name" value="Ion_transp-like_CBS"/>
</dbReference>
<dbReference type="InterPro" id="IPR000644">
    <property type="entry name" value="CBS_dom"/>
</dbReference>
<comment type="subcellular location">
    <subcellularLocation>
        <location evidence="1">Cell membrane</location>
        <topology evidence="1">Multi-pass membrane protein</topology>
    </subcellularLocation>
</comment>
<evidence type="ECO:0000256" key="9">
    <source>
        <dbReference type="PROSITE-ProRule" id="PRU00703"/>
    </source>
</evidence>
<dbReference type="Gene3D" id="3.10.580.10">
    <property type="entry name" value="CBS-domain"/>
    <property type="match status" value="1"/>
</dbReference>
<dbReference type="SUPFAM" id="SSF54631">
    <property type="entry name" value="CBS-domain pair"/>
    <property type="match status" value="1"/>
</dbReference>
<dbReference type="RefSeq" id="WP_405281833.1">
    <property type="nucleotide sequence ID" value="NZ_CP144380.1"/>
</dbReference>
<gene>
    <name evidence="14" type="ORF">WI372_17775</name>
</gene>
<comment type="similarity">
    <text evidence="2">Belongs to the UPF0053 family.</text>
</comment>
<evidence type="ECO:0000256" key="4">
    <source>
        <dbReference type="ARBA" id="ARBA00022692"/>
    </source>
</evidence>
<feature type="domain" description="CBS" evidence="12">
    <location>
        <begin position="266"/>
        <end position="323"/>
    </location>
</feature>
<evidence type="ECO:0000259" key="12">
    <source>
        <dbReference type="PROSITE" id="PS51371"/>
    </source>
</evidence>
<evidence type="ECO:0000256" key="10">
    <source>
        <dbReference type="PROSITE-ProRule" id="PRU01193"/>
    </source>
</evidence>
<evidence type="ECO:0000256" key="8">
    <source>
        <dbReference type="ARBA" id="ARBA00023136"/>
    </source>
</evidence>
<dbReference type="SMART" id="SM01091">
    <property type="entry name" value="CorC_HlyC"/>
    <property type="match status" value="1"/>
</dbReference>
<dbReference type="Pfam" id="PF00571">
    <property type="entry name" value="CBS"/>
    <property type="match status" value="1"/>
</dbReference>
<evidence type="ECO:0000313" key="15">
    <source>
        <dbReference type="Proteomes" id="UP001484239"/>
    </source>
</evidence>